<evidence type="ECO:0000313" key="2">
    <source>
        <dbReference type="EMBL" id="QKN24143.1"/>
    </source>
</evidence>
<accession>A0A859DV05</accession>
<evidence type="ECO:0000313" key="4">
    <source>
        <dbReference type="Proteomes" id="UP000501316"/>
    </source>
</evidence>
<reference evidence="4 5" key="1">
    <citation type="submission" date="2019-11" db="EMBL/GenBank/DDBJ databases">
        <authorList>
            <person name="Ren C."/>
            <person name="Wang H."/>
            <person name="Xu Y."/>
        </authorList>
    </citation>
    <scope>NUCLEOTIDE SEQUENCE [LARGE SCALE GENOMIC DNA]</scope>
    <source>
        <strain evidence="5">JNU-WLY1368</strain>
        <strain evidence="2 4">LBM 19010</strain>
    </source>
</reference>
<feature type="transmembrane region" description="Helical" evidence="1">
    <location>
        <begin position="168"/>
        <end position="187"/>
    </location>
</feature>
<name>A0A859DV05_9FIRM</name>
<keyword evidence="5" id="KW-1185">Reference proteome</keyword>
<keyword evidence="1" id="KW-0812">Transmembrane</keyword>
<evidence type="ECO:0008006" key="6">
    <source>
        <dbReference type="Google" id="ProtNLM"/>
    </source>
</evidence>
<feature type="transmembrane region" description="Helical" evidence="1">
    <location>
        <begin position="66"/>
        <end position="87"/>
    </location>
</feature>
<evidence type="ECO:0000313" key="3">
    <source>
        <dbReference type="EMBL" id="QKO30789.1"/>
    </source>
</evidence>
<feature type="transmembrane region" description="Helical" evidence="1">
    <location>
        <begin position="108"/>
        <end position="131"/>
    </location>
</feature>
<dbReference type="KEGG" id="clf:GJQ69_06405"/>
<gene>
    <name evidence="2" type="ORF">GJQ69_06405</name>
    <name evidence="3" type="ORF">GKP14_07125</name>
</gene>
<dbReference type="EMBL" id="CP046051">
    <property type="protein sequence ID" value="QKN24143.1"/>
    <property type="molecule type" value="Genomic_DNA"/>
</dbReference>
<dbReference type="EMBL" id="CP046161">
    <property type="protein sequence ID" value="QKO30789.1"/>
    <property type="molecule type" value="Genomic_DNA"/>
</dbReference>
<reference evidence="3" key="3">
    <citation type="journal article" date="2022" name="Int. J. Syst. Evol. Microbiol.">
        <title>Caproicibacterium lactatifermentans sp. nov., isolated from pit clay used for the production of Chinese strong aroma-type liquor.</title>
        <authorList>
            <person name="Wang H."/>
            <person name="Gu Y."/>
            <person name="Zhao D."/>
            <person name="Qiao Z."/>
            <person name="Zheng J."/>
            <person name="Gao J."/>
            <person name="Ren C."/>
            <person name="Xu Y."/>
        </authorList>
    </citation>
    <scope>NUCLEOTIDE SEQUENCE</scope>
    <source>
        <strain evidence="3">JNU-WLY1368</strain>
    </source>
</reference>
<keyword evidence="1" id="KW-0472">Membrane</keyword>
<dbReference type="AlphaFoldDB" id="A0A859DV05"/>
<dbReference type="Proteomes" id="UP000501316">
    <property type="component" value="Chromosome"/>
</dbReference>
<protein>
    <recommendedName>
        <fullName evidence="6">ABC transporter permease</fullName>
    </recommendedName>
</protein>
<dbReference type="Proteomes" id="UP000509623">
    <property type="component" value="Chromosome"/>
</dbReference>
<feature type="transmembrane region" description="Helical" evidence="1">
    <location>
        <begin position="229"/>
        <end position="250"/>
    </location>
</feature>
<dbReference type="RefSeq" id="WP_086035528.1">
    <property type="nucleotide sequence ID" value="NZ_CP046051.1"/>
</dbReference>
<evidence type="ECO:0000256" key="1">
    <source>
        <dbReference type="SAM" id="Phobius"/>
    </source>
</evidence>
<feature type="transmembrane region" description="Helical" evidence="1">
    <location>
        <begin position="137"/>
        <end position="156"/>
    </location>
</feature>
<sequence length="264" mass="30216">MRRKKYLRDFLECLAAAALFLFIMVRNLSTVQDSHMEQYFIQNFMGIVVYGTDISQVLLQIVPEIVVFYIFSGVFLADYEINFVYVFTRVGSKQRWLLKKAVELLMKVVVLWLLIFVLSFLFGTVGGFTLSSESMSIYGRLFLFQTVSMFFMLFVQNFASLSIGRSKSFLLLLIFYAASLALGVLFYNKSSQINLILSLLPPSSQMYIWHSDSPLANLWDKPLKGFTTAFSMIWMAVLFVVSYVLSAVILQKKDLIELVKGESA</sequence>
<keyword evidence="1" id="KW-1133">Transmembrane helix</keyword>
<organism evidence="2 4">
    <name type="scientific">Caproicibacterium lactatifermentans</name>
    <dbReference type="NCBI Taxonomy" id="2666138"/>
    <lineage>
        <taxon>Bacteria</taxon>
        <taxon>Bacillati</taxon>
        <taxon>Bacillota</taxon>
        <taxon>Clostridia</taxon>
        <taxon>Eubacteriales</taxon>
        <taxon>Oscillospiraceae</taxon>
        <taxon>Caproicibacterium</taxon>
    </lineage>
</organism>
<reference evidence="3" key="2">
    <citation type="journal article" date="2021" name="Appl. Environ. Microbiol.">
        <title>Adaptability of a Caproate-Producing Bacterium Contributes to Its Dominance in an Anaerobic Fermentation System.</title>
        <authorList>
            <person name="Wang H."/>
            <person name="Gu Y."/>
            <person name="Zhou W."/>
            <person name="Zhao D."/>
            <person name="Qiao Z."/>
            <person name="Zheng J."/>
            <person name="Gao J."/>
            <person name="Chen X."/>
            <person name="Ren C."/>
            <person name="Xu Y."/>
        </authorList>
    </citation>
    <scope>NUCLEOTIDE SEQUENCE</scope>
    <source>
        <strain evidence="3">JNU-WLY1368</strain>
    </source>
</reference>
<proteinExistence type="predicted"/>
<evidence type="ECO:0000313" key="5">
    <source>
        <dbReference type="Proteomes" id="UP000509623"/>
    </source>
</evidence>